<dbReference type="RefSeq" id="WP_332864977.1">
    <property type="nucleotide sequence ID" value="NZ_JBAFSM010000016.1"/>
</dbReference>
<gene>
    <name evidence="7" type="ORF">V0288_10235</name>
</gene>
<evidence type="ECO:0000313" key="8">
    <source>
        <dbReference type="Proteomes" id="UP001328733"/>
    </source>
</evidence>
<proteinExistence type="inferred from homology"/>
<feature type="transmembrane region" description="Helical" evidence="6">
    <location>
        <begin position="245"/>
        <end position="262"/>
    </location>
</feature>
<keyword evidence="6" id="KW-1003">Cell membrane</keyword>
<feature type="transmembrane region" description="Helical" evidence="6">
    <location>
        <begin position="219"/>
        <end position="238"/>
    </location>
</feature>
<comment type="caution">
    <text evidence="7">The sequence shown here is derived from an EMBL/GenBank/DDBJ whole genome shotgun (WGS) entry which is preliminary data.</text>
</comment>
<comment type="similarity">
    <text evidence="2 6">Belongs to the 4-toluene sulfonate uptake permease (TSUP) (TC 2.A.102) family.</text>
</comment>
<evidence type="ECO:0000256" key="4">
    <source>
        <dbReference type="ARBA" id="ARBA00022989"/>
    </source>
</evidence>
<evidence type="ECO:0000256" key="3">
    <source>
        <dbReference type="ARBA" id="ARBA00022692"/>
    </source>
</evidence>
<dbReference type="InterPro" id="IPR002781">
    <property type="entry name" value="TM_pro_TauE-like"/>
</dbReference>
<dbReference type="EMBL" id="JBAFSM010000016">
    <property type="protein sequence ID" value="MEG3437497.1"/>
    <property type="molecule type" value="Genomic_DNA"/>
</dbReference>
<dbReference type="GO" id="GO:0005886">
    <property type="term" value="C:plasma membrane"/>
    <property type="evidence" value="ECO:0007669"/>
    <property type="project" value="UniProtKB-SubCell"/>
</dbReference>
<dbReference type="InterPro" id="IPR051598">
    <property type="entry name" value="TSUP/Inactive_protease-like"/>
</dbReference>
<dbReference type="AlphaFoldDB" id="A0AAW9QU09"/>
<dbReference type="Pfam" id="PF01925">
    <property type="entry name" value="TauE"/>
    <property type="match status" value="1"/>
</dbReference>
<feature type="transmembrane region" description="Helical" evidence="6">
    <location>
        <begin position="152"/>
        <end position="183"/>
    </location>
</feature>
<comment type="subcellular location">
    <subcellularLocation>
        <location evidence="6">Cell membrane</location>
        <topology evidence="6">Multi-pass membrane protein</topology>
    </subcellularLocation>
    <subcellularLocation>
        <location evidence="1">Membrane</location>
        <topology evidence="1">Multi-pass membrane protein</topology>
    </subcellularLocation>
</comment>
<dbReference type="PANTHER" id="PTHR43701:SF2">
    <property type="entry name" value="MEMBRANE TRANSPORTER PROTEIN YJNA-RELATED"/>
    <property type="match status" value="1"/>
</dbReference>
<reference evidence="7 8" key="1">
    <citation type="submission" date="2024-01" db="EMBL/GenBank/DDBJ databases">
        <title>Genomic insights into the taxonomy and metabolism of the cyanobacterium Pannus brasiliensis CCIBt3594.</title>
        <authorList>
            <person name="Machado M."/>
            <person name="Botero N.B."/>
            <person name="Andreote A.P.D."/>
            <person name="Feitosa A.M.T."/>
            <person name="Popin R."/>
            <person name="Sivonen K."/>
            <person name="Fiore M.F."/>
        </authorList>
    </citation>
    <scope>NUCLEOTIDE SEQUENCE [LARGE SCALE GENOMIC DNA]</scope>
    <source>
        <strain evidence="7 8">CCIBt3594</strain>
    </source>
</reference>
<keyword evidence="8" id="KW-1185">Reference proteome</keyword>
<organism evidence="7 8">
    <name type="scientific">Pannus brasiliensis CCIBt3594</name>
    <dbReference type="NCBI Taxonomy" id="1427578"/>
    <lineage>
        <taxon>Bacteria</taxon>
        <taxon>Bacillati</taxon>
        <taxon>Cyanobacteriota</taxon>
        <taxon>Cyanophyceae</taxon>
        <taxon>Oscillatoriophycideae</taxon>
        <taxon>Chroococcales</taxon>
        <taxon>Microcystaceae</taxon>
        <taxon>Pannus</taxon>
    </lineage>
</organism>
<evidence type="ECO:0000313" key="7">
    <source>
        <dbReference type="EMBL" id="MEG3437497.1"/>
    </source>
</evidence>
<evidence type="ECO:0000256" key="1">
    <source>
        <dbReference type="ARBA" id="ARBA00004141"/>
    </source>
</evidence>
<sequence>MDYSLLAVLSFFVGIIVGLTGIGGASLITPMLIFVFQVPATTAVGSDVVAAGLMKVVGSVRHWQQKTIEFAVVKWLAIGSVPGSLLGLVTFRYFQHSVFWDLDRVLPRAIGLVLLIVTALAAIDLLISLLFPSARSISLPKLNLDTRSGRTIAIVLGAILGYLVGLTSISSGSLFALVLMTFFQLDARKLVGTDISQASILLTCTSIGHLGLGTVDWSIVLPIWLGALPGVLVGARLCQFLPKNALQILIYGLLVSVSWRLLQTA</sequence>
<protein>
    <recommendedName>
        <fullName evidence="6">Probable membrane transporter protein</fullName>
    </recommendedName>
</protein>
<feature type="transmembrane region" description="Helical" evidence="6">
    <location>
        <begin position="7"/>
        <end position="28"/>
    </location>
</feature>
<dbReference type="PANTHER" id="PTHR43701">
    <property type="entry name" value="MEMBRANE TRANSPORTER PROTEIN MJ0441-RELATED"/>
    <property type="match status" value="1"/>
</dbReference>
<feature type="transmembrane region" description="Helical" evidence="6">
    <location>
        <begin position="75"/>
        <end position="94"/>
    </location>
</feature>
<keyword evidence="5 6" id="KW-0472">Membrane</keyword>
<keyword evidence="3 6" id="KW-0812">Transmembrane</keyword>
<evidence type="ECO:0000256" key="6">
    <source>
        <dbReference type="RuleBase" id="RU363041"/>
    </source>
</evidence>
<dbReference type="Proteomes" id="UP001328733">
    <property type="component" value="Unassembled WGS sequence"/>
</dbReference>
<accession>A0AAW9QU09</accession>
<feature type="transmembrane region" description="Helical" evidence="6">
    <location>
        <begin position="34"/>
        <end position="54"/>
    </location>
</feature>
<name>A0AAW9QU09_9CHRO</name>
<evidence type="ECO:0000256" key="2">
    <source>
        <dbReference type="ARBA" id="ARBA00009142"/>
    </source>
</evidence>
<keyword evidence="4 6" id="KW-1133">Transmembrane helix</keyword>
<feature type="transmembrane region" description="Helical" evidence="6">
    <location>
        <begin position="109"/>
        <end position="131"/>
    </location>
</feature>
<evidence type="ECO:0000256" key="5">
    <source>
        <dbReference type="ARBA" id="ARBA00023136"/>
    </source>
</evidence>